<dbReference type="Proteomes" id="UP000815677">
    <property type="component" value="Unassembled WGS sequence"/>
</dbReference>
<keyword evidence="2" id="KW-1185">Reference proteome</keyword>
<accession>A0ABQ0LTX3</accession>
<evidence type="ECO:0000313" key="1">
    <source>
        <dbReference type="EMBL" id="GAT54554.1"/>
    </source>
</evidence>
<name>A0ABQ0LTX3_MYCCL</name>
<gene>
    <name evidence="1" type="ORF">MCHLO_11401</name>
</gene>
<sequence>MSFHVVHAHRPSDKDRRGSLCCVLLQRRVDALDDEVSRRIAKRIPLEDPEREILVQKSIQCLADSAVEIERLLVRREDADIELDAAESAESQAVDAWRKIDAREDHFSTLHKHYDGAVHVANSLVRRLRREEKKNARTPAFEKLLRRSRGAWSPIVRAAQFHARRFRAKKLAILRAALSAAQDVLTERRRRGIRTARKIRL</sequence>
<dbReference type="EMBL" id="DF848691">
    <property type="protein sequence ID" value="GAT54554.1"/>
    <property type="molecule type" value="Genomic_DNA"/>
</dbReference>
<protein>
    <recommendedName>
        <fullName evidence="3">Pericentrin/AKAP-450 centrosomal targeting domain-containing protein</fullName>
    </recommendedName>
</protein>
<proteinExistence type="predicted"/>
<reference evidence="1" key="1">
    <citation type="submission" date="2014-09" db="EMBL/GenBank/DDBJ databases">
        <title>Genome sequence of the luminous mushroom Mycena chlorophos for searching fungal bioluminescence genes.</title>
        <authorList>
            <person name="Tanaka Y."/>
            <person name="Kasuga D."/>
            <person name="Oba Y."/>
            <person name="Hase S."/>
            <person name="Sato K."/>
            <person name="Oba Y."/>
            <person name="Sakakibara Y."/>
        </authorList>
    </citation>
    <scope>NUCLEOTIDE SEQUENCE</scope>
</reference>
<organism evidence="1 2">
    <name type="scientific">Mycena chlorophos</name>
    <name type="common">Agaric fungus</name>
    <name type="synonym">Agaricus chlorophos</name>
    <dbReference type="NCBI Taxonomy" id="658473"/>
    <lineage>
        <taxon>Eukaryota</taxon>
        <taxon>Fungi</taxon>
        <taxon>Dikarya</taxon>
        <taxon>Basidiomycota</taxon>
        <taxon>Agaricomycotina</taxon>
        <taxon>Agaricomycetes</taxon>
        <taxon>Agaricomycetidae</taxon>
        <taxon>Agaricales</taxon>
        <taxon>Marasmiineae</taxon>
        <taxon>Mycenaceae</taxon>
        <taxon>Mycena</taxon>
    </lineage>
</organism>
<evidence type="ECO:0008006" key="3">
    <source>
        <dbReference type="Google" id="ProtNLM"/>
    </source>
</evidence>
<evidence type="ECO:0000313" key="2">
    <source>
        <dbReference type="Proteomes" id="UP000815677"/>
    </source>
</evidence>